<dbReference type="RefSeq" id="WP_160177987.1">
    <property type="nucleotide sequence ID" value="NZ_CP047656.1"/>
</dbReference>
<dbReference type="PROSITE" id="PS51354">
    <property type="entry name" value="GLUTAREDOXIN_2"/>
    <property type="match status" value="1"/>
</dbReference>
<protein>
    <recommendedName>
        <fullName evidence="1">GST N-terminal domain-containing protein</fullName>
    </recommendedName>
</protein>
<evidence type="ECO:0000313" key="2">
    <source>
        <dbReference type="EMBL" id="QHJ10056.1"/>
    </source>
</evidence>
<organism evidence="2 3">
    <name type="scientific">Paraglaciecola mesophila</name>
    <dbReference type="NCBI Taxonomy" id="197222"/>
    <lineage>
        <taxon>Bacteria</taxon>
        <taxon>Pseudomonadati</taxon>
        <taxon>Pseudomonadota</taxon>
        <taxon>Gammaproteobacteria</taxon>
        <taxon>Alteromonadales</taxon>
        <taxon>Alteromonadaceae</taxon>
        <taxon>Paraglaciecola</taxon>
    </lineage>
</organism>
<dbReference type="InterPro" id="IPR004045">
    <property type="entry name" value="Glutathione_S-Trfase_N"/>
</dbReference>
<keyword evidence="3" id="KW-1185">Reference proteome</keyword>
<proteinExistence type="predicted"/>
<dbReference type="OrthoDB" id="9793736at2"/>
<dbReference type="PROSITE" id="PS00195">
    <property type="entry name" value="GLUTAREDOXIN_1"/>
    <property type="match status" value="1"/>
</dbReference>
<feature type="domain" description="GST N-terminal" evidence="1">
    <location>
        <begin position="43"/>
        <end position="123"/>
    </location>
</feature>
<dbReference type="Proteomes" id="UP000464524">
    <property type="component" value="Chromosome"/>
</dbReference>
<dbReference type="PROSITE" id="PS50404">
    <property type="entry name" value="GST_NTER"/>
    <property type="match status" value="1"/>
</dbReference>
<name>A0A857JEE9_9ALTE</name>
<dbReference type="AlphaFoldDB" id="A0A857JEE9"/>
<sequence length="123" mass="14355">MKFVIKFIREALGRIIILIDLITRPRKQKRSPEAQAKVEAELNNYSLYQFYACPFCIKTRRALHRLNLPMQKRNAKEGSQHRAELLNGGGAVKVPCLRIQKDGQDTWMYESSEIINYLEQKFA</sequence>
<reference evidence="2 3" key="1">
    <citation type="submission" date="2019-12" db="EMBL/GenBank/DDBJ databases">
        <title>Genome sequencing and assembly of endphytes of Porphyra tenera.</title>
        <authorList>
            <person name="Park J.M."/>
            <person name="Shin R."/>
            <person name="Jo S.H."/>
        </authorList>
    </citation>
    <scope>NUCLEOTIDE SEQUENCE [LARGE SCALE GENOMIC DNA]</scope>
    <source>
        <strain evidence="2 3">GPM4</strain>
    </source>
</reference>
<gene>
    <name evidence="2" type="ORF">FX988_00265</name>
</gene>
<dbReference type="Pfam" id="PF13417">
    <property type="entry name" value="GST_N_3"/>
    <property type="match status" value="1"/>
</dbReference>
<dbReference type="EMBL" id="CP047656">
    <property type="protein sequence ID" value="QHJ10056.1"/>
    <property type="molecule type" value="Genomic_DNA"/>
</dbReference>
<dbReference type="KEGG" id="pmes:FX988_00265"/>
<dbReference type="SUPFAM" id="SSF52833">
    <property type="entry name" value="Thioredoxin-like"/>
    <property type="match status" value="1"/>
</dbReference>
<evidence type="ECO:0000259" key="1">
    <source>
        <dbReference type="PROSITE" id="PS50404"/>
    </source>
</evidence>
<dbReference type="InterPro" id="IPR036249">
    <property type="entry name" value="Thioredoxin-like_sf"/>
</dbReference>
<dbReference type="Gene3D" id="3.40.30.10">
    <property type="entry name" value="Glutaredoxin"/>
    <property type="match status" value="1"/>
</dbReference>
<accession>A0A857JEE9</accession>
<evidence type="ECO:0000313" key="3">
    <source>
        <dbReference type="Proteomes" id="UP000464524"/>
    </source>
</evidence>
<dbReference type="InterPro" id="IPR011767">
    <property type="entry name" value="GLR_AS"/>
</dbReference>